<dbReference type="Proteomes" id="UP001589788">
    <property type="component" value="Unassembled WGS sequence"/>
</dbReference>
<protein>
    <submittedName>
        <fullName evidence="2">DUF190 domain-containing protein</fullName>
    </submittedName>
</protein>
<organism evidence="2 3">
    <name type="scientific">Aciditerrimonas ferrireducens</name>
    <dbReference type="NCBI Taxonomy" id="667306"/>
    <lineage>
        <taxon>Bacteria</taxon>
        <taxon>Bacillati</taxon>
        <taxon>Actinomycetota</taxon>
        <taxon>Acidimicrobiia</taxon>
        <taxon>Acidimicrobiales</taxon>
        <taxon>Acidimicrobiaceae</taxon>
        <taxon>Aciditerrimonas</taxon>
    </lineage>
</organism>
<dbReference type="Gene3D" id="3.30.70.120">
    <property type="match status" value="1"/>
</dbReference>
<reference evidence="2 3" key="1">
    <citation type="submission" date="2024-09" db="EMBL/GenBank/DDBJ databases">
        <authorList>
            <person name="Sun Q."/>
            <person name="Mori K."/>
        </authorList>
    </citation>
    <scope>NUCLEOTIDE SEQUENCE [LARGE SCALE GENOMIC DNA]</scope>
    <source>
        <strain evidence="2 3">JCM 15389</strain>
    </source>
</reference>
<dbReference type="Pfam" id="PF02641">
    <property type="entry name" value="DUF190"/>
    <property type="match status" value="1"/>
</dbReference>
<name>A0ABV6BZN0_9ACTN</name>
<dbReference type="EMBL" id="JBHLYQ010000008">
    <property type="protein sequence ID" value="MFC0080888.1"/>
    <property type="molecule type" value="Genomic_DNA"/>
</dbReference>
<accession>A0ABV6BZN0</accession>
<sequence length="118" mass="12833">MAELPAPPVGGPPLLPACRLTIWCRADDHYRHHTLVAELLQRARAVPVAGATVFEAAAGLGRTRRLRRSGVLRDAAPLRVEVVDRPDRLALFLQAIEELRPALVVTERAVQVLPGALP</sequence>
<evidence type="ECO:0000313" key="3">
    <source>
        <dbReference type="Proteomes" id="UP001589788"/>
    </source>
</evidence>
<comment type="caution">
    <text evidence="2">The sequence shown here is derived from an EMBL/GenBank/DDBJ whole genome shotgun (WGS) entry which is preliminary data.</text>
</comment>
<comment type="similarity">
    <text evidence="1">Belongs to the UPF0166 family.</text>
</comment>
<evidence type="ECO:0000313" key="2">
    <source>
        <dbReference type="EMBL" id="MFC0080888.1"/>
    </source>
</evidence>
<keyword evidence="3" id="KW-1185">Reference proteome</keyword>
<dbReference type="PANTHER" id="PTHR35983:SF1">
    <property type="entry name" value="UPF0166 PROTEIN TM_0021"/>
    <property type="match status" value="1"/>
</dbReference>
<dbReference type="InterPro" id="IPR015867">
    <property type="entry name" value="N-reg_PII/ATP_PRibTrfase_C"/>
</dbReference>
<gene>
    <name evidence="2" type="ORF">ACFFRE_01790</name>
</gene>
<proteinExistence type="inferred from homology"/>
<dbReference type="PANTHER" id="PTHR35983">
    <property type="entry name" value="UPF0166 PROTEIN TM_0021"/>
    <property type="match status" value="1"/>
</dbReference>
<evidence type="ECO:0000256" key="1">
    <source>
        <dbReference type="ARBA" id="ARBA00010554"/>
    </source>
</evidence>
<dbReference type="SUPFAM" id="SSF54913">
    <property type="entry name" value="GlnB-like"/>
    <property type="match status" value="1"/>
</dbReference>
<dbReference type="InterPro" id="IPR011322">
    <property type="entry name" value="N-reg_PII-like_a/b"/>
</dbReference>
<dbReference type="RefSeq" id="WP_377787572.1">
    <property type="nucleotide sequence ID" value="NZ_JBHLYQ010000008.1"/>
</dbReference>
<dbReference type="InterPro" id="IPR003793">
    <property type="entry name" value="UPF0166"/>
</dbReference>